<feature type="coiled-coil region" evidence="14">
    <location>
        <begin position="204"/>
        <end position="231"/>
    </location>
</feature>
<evidence type="ECO:0000256" key="13">
    <source>
        <dbReference type="ARBA" id="ARBA00045497"/>
    </source>
</evidence>
<evidence type="ECO:0000256" key="6">
    <source>
        <dbReference type="ARBA" id="ARBA00022692"/>
    </source>
</evidence>
<evidence type="ECO:0000256" key="14">
    <source>
        <dbReference type="SAM" id="Coils"/>
    </source>
</evidence>
<dbReference type="FunFam" id="1.20.58.340:FF:000004">
    <property type="entry name" value="Magnesium transport protein CorA"/>
    <property type="match status" value="1"/>
</dbReference>
<comment type="caution">
    <text evidence="16">The sequence shown here is derived from an EMBL/GenBank/DDBJ whole genome shotgun (WGS) entry which is preliminary data.</text>
</comment>
<keyword evidence="8" id="KW-0460">Magnesium</keyword>
<dbReference type="EMBL" id="JACHHO010000008">
    <property type="protein sequence ID" value="MBB5206204.1"/>
    <property type="molecule type" value="Genomic_DNA"/>
</dbReference>
<keyword evidence="6 15" id="KW-0812">Transmembrane</keyword>
<gene>
    <name evidence="16" type="ORF">HNQ51_003549</name>
</gene>
<dbReference type="Gene3D" id="1.20.58.340">
    <property type="entry name" value="Magnesium transport protein CorA, transmembrane region"/>
    <property type="match status" value="2"/>
</dbReference>
<dbReference type="OrthoDB" id="9803416at2"/>
<dbReference type="InterPro" id="IPR045863">
    <property type="entry name" value="CorA_TM1_TM2"/>
</dbReference>
<protein>
    <submittedName>
        <fullName evidence="16">Mg2+ and Co2+ transporter CorA</fullName>
    </submittedName>
</protein>
<dbReference type="Proteomes" id="UP000554837">
    <property type="component" value="Unassembled WGS sequence"/>
</dbReference>
<dbReference type="Pfam" id="PF01544">
    <property type="entry name" value="CorA"/>
    <property type="match status" value="1"/>
</dbReference>
<dbReference type="InterPro" id="IPR002523">
    <property type="entry name" value="MgTranspt_CorA/ZnTranspt_ZntB"/>
</dbReference>
<dbReference type="SUPFAM" id="SSF144083">
    <property type="entry name" value="Magnesium transport protein CorA, transmembrane region"/>
    <property type="match status" value="1"/>
</dbReference>
<dbReference type="GO" id="GO:0005886">
    <property type="term" value="C:plasma membrane"/>
    <property type="evidence" value="ECO:0007669"/>
    <property type="project" value="UniProtKB-SubCell"/>
</dbReference>
<evidence type="ECO:0000256" key="10">
    <source>
        <dbReference type="ARBA" id="ARBA00023065"/>
    </source>
</evidence>
<feature type="transmembrane region" description="Helical" evidence="15">
    <location>
        <begin position="293"/>
        <end position="315"/>
    </location>
</feature>
<evidence type="ECO:0000256" key="15">
    <source>
        <dbReference type="SAM" id="Phobius"/>
    </source>
</evidence>
<keyword evidence="3" id="KW-0813">Transport</keyword>
<keyword evidence="4" id="KW-1003">Cell membrane</keyword>
<comment type="similarity">
    <text evidence="2">Belongs to the CorA metal ion transporter (MIT) (TC 1.A.35) family.</text>
</comment>
<evidence type="ECO:0000256" key="7">
    <source>
        <dbReference type="ARBA" id="ARBA00022833"/>
    </source>
</evidence>
<comment type="subcellular location">
    <subcellularLocation>
        <location evidence="1">Cell membrane</location>
        <topology evidence="1">Multi-pass membrane protein</topology>
    </subcellularLocation>
</comment>
<dbReference type="GO" id="GO:0000287">
    <property type="term" value="F:magnesium ion binding"/>
    <property type="evidence" value="ECO:0007669"/>
    <property type="project" value="TreeGrafter"/>
</dbReference>
<dbReference type="RefSeq" id="WP_138855434.1">
    <property type="nucleotide sequence ID" value="NZ_CP040709.1"/>
</dbReference>
<comment type="function">
    <text evidence="13">Mediates influx of magnesium ions. Alternates between open and closed states. Activated by low cytoplasmic Mg(2+) levels. Inactive when cytoplasmic Mg(2+) levels are high.</text>
</comment>
<evidence type="ECO:0000313" key="17">
    <source>
        <dbReference type="Proteomes" id="UP000554837"/>
    </source>
</evidence>
<dbReference type="InterPro" id="IPR045861">
    <property type="entry name" value="CorA_cytoplasmic_dom"/>
</dbReference>
<reference evidence="16 17" key="1">
    <citation type="submission" date="2020-08" db="EMBL/GenBank/DDBJ databases">
        <title>Genomic Encyclopedia of Type Strains, Phase IV (KMG-IV): sequencing the most valuable type-strain genomes for metagenomic binning, comparative biology and taxonomic classification.</title>
        <authorList>
            <person name="Goeker M."/>
        </authorList>
    </citation>
    <scope>NUCLEOTIDE SEQUENCE [LARGE SCALE GENOMIC DNA]</scope>
    <source>
        <strain evidence="16 17">DSM 23958</strain>
    </source>
</reference>
<dbReference type="GO" id="GO:0015087">
    <property type="term" value="F:cobalt ion transmembrane transporter activity"/>
    <property type="evidence" value="ECO:0007669"/>
    <property type="project" value="TreeGrafter"/>
</dbReference>
<evidence type="ECO:0000256" key="8">
    <source>
        <dbReference type="ARBA" id="ARBA00022842"/>
    </source>
</evidence>
<keyword evidence="10" id="KW-0406">Ion transport</keyword>
<evidence type="ECO:0000256" key="9">
    <source>
        <dbReference type="ARBA" id="ARBA00022989"/>
    </source>
</evidence>
<dbReference type="CDD" id="cd12822">
    <property type="entry name" value="TmCorA-like"/>
    <property type="match status" value="1"/>
</dbReference>
<comment type="catalytic activity">
    <reaction evidence="12">
        <text>Mg(2+)(in) = Mg(2+)(out)</text>
        <dbReference type="Rhea" id="RHEA:29827"/>
        <dbReference type="ChEBI" id="CHEBI:18420"/>
    </reaction>
</comment>
<evidence type="ECO:0000256" key="3">
    <source>
        <dbReference type="ARBA" id="ARBA00022448"/>
    </source>
</evidence>
<dbReference type="PANTHER" id="PTHR46494">
    <property type="entry name" value="CORA FAMILY METAL ION TRANSPORTER (EUROFUNG)"/>
    <property type="match status" value="1"/>
</dbReference>
<organism evidence="16 17">
    <name type="scientific">Inhella inkyongensis</name>
    <dbReference type="NCBI Taxonomy" id="392593"/>
    <lineage>
        <taxon>Bacteria</taxon>
        <taxon>Pseudomonadati</taxon>
        <taxon>Pseudomonadota</taxon>
        <taxon>Betaproteobacteria</taxon>
        <taxon>Burkholderiales</taxon>
        <taxon>Sphaerotilaceae</taxon>
        <taxon>Inhella</taxon>
    </lineage>
</organism>
<dbReference type="GO" id="GO:0015095">
    <property type="term" value="F:magnesium ion transmembrane transporter activity"/>
    <property type="evidence" value="ECO:0007669"/>
    <property type="project" value="TreeGrafter"/>
</dbReference>
<keyword evidence="17" id="KW-1185">Reference proteome</keyword>
<name>A0A840SBQ5_9BURK</name>
<evidence type="ECO:0000256" key="2">
    <source>
        <dbReference type="ARBA" id="ARBA00009765"/>
    </source>
</evidence>
<keyword evidence="5" id="KW-0997">Cell inner membrane</keyword>
<proteinExistence type="inferred from homology"/>
<keyword evidence="11 15" id="KW-0472">Membrane</keyword>
<evidence type="ECO:0000313" key="16">
    <source>
        <dbReference type="EMBL" id="MBB5206204.1"/>
    </source>
</evidence>
<sequence length="355" mass="40381">MQGAQILHVRRGQLVALQEWPAELPAEGFLWIALAREELQAQFPTLQARLAHWTQAPLLDLHVSDLLNEQLPSHFDNTRAYDLMVMRRLAAARDGVAQADWQAAIDTRAVGFAIYARLLLSVHPQDCPVQSHFAERLPLLVDEGEMRAGFGPRLPLSPNELMLRMLNHMVDSYLDLRRLLTRRHGELQQALLDTHHHFHDWSSLLAARDALNRLEDLCEDQRAAVQEWLDALLEWSDQTSEQEREALRVRARDVIEHIERVLSHIRRLASSTESAVQMHYAAVGHRTNSIMKVLTALTAVFLPLNLITGIFGMNFDALPLIHAEQGAWIALGLMAAVGLGLAWWFRRKRYLGSRS</sequence>
<evidence type="ECO:0000256" key="11">
    <source>
        <dbReference type="ARBA" id="ARBA00023136"/>
    </source>
</evidence>
<dbReference type="PANTHER" id="PTHR46494:SF3">
    <property type="entry name" value="ZINC TRANSPORT PROTEIN ZNTB"/>
    <property type="match status" value="1"/>
</dbReference>
<evidence type="ECO:0000256" key="4">
    <source>
        <dbReference type="ARBA" id="ARBA00022475"/>
    </source>
</evidence>
<dbReference type="GO" id="GO:0050897">
    <property type="term" value="F:cobalt ion binding"/>
    <property type="evidence" value="ECO:0007669"/>
    <property type="project" value="TreeGrafter"/>
</dbReference>
<dbReference type="AlphaFoldDB" id="A0A840SBQ5"/>
<keyword evidence="7" id="KW-0862">Zinc</keyword>
<evidence type="ECO:0000256" key="12">
    <source>
        <dbReference type="ARBA" id="ARBA00034269"/>
    </source>
</evidence>
<keyword evidence="9 15" id="KW-1133">Transmembrane helix</keyword>
<evidence type="ECO:0000256" key="5">
    <source>
        <dbReference type="ARBA" id="ARBA00022519"/>
    </source>
</evidence>
<evidence type="ECO:0000256" key="1">
    <source>
        <dbReference type="ARBA" id="ARBA00004651"/>
    </source>
</evidence>
<dbReference type="SUPFAM" id="SSF143865">
    <property type="entry name" value="CorA soluble domain-like"/>
    <property type="match status" value="1"/>
</dbReference>
<keyword evidence="14" id="KW-0175">Coiled coil</keyword>
<accession>A0A840SBQ5</accession>
<feature type="transmembrane region" description="Helical" evidence="15">
    <location>
        <begin position="327"/>
        <end position="345"/>
    </location>
</feature>